<evidence type="ECO:0000256" key="5">
    <source>
        <dbReference type="ARBA" id="ARBA00022729"/>
    </source>
</evidence>
<feature type="chain" id="PRO_5039963545" description="S-protein homolog" evidence="6">
    <location>
        <begin position="24"/>
        <end position="148"/>
    </location>
</feature>
<reference evidence="7" key="2">
    <citation type="submission" date="2020-06" db="EMBL/GenBank/DDBJ databases">
        <title>Helianthus annuus Genome sequencing and assembly Release 2.</title>
        <authorList>
            <person name="Gouzy J."/>
            <person name="Langlade N."/>
            <person name="Munos S."/>
        </authorList>
    </citation>
    <scope>NUCLEOTIDE SEQUENCE</scope>
    <source>
        <tissue evidence="7">Leaves</tissue>
    </source>
</reference>
<evidence type="ECO:0000256" key="2">
    <source>
        <dbReference type="ARBA" id="ARBA00005581"/>
    </source>
</evidence>
<dbReference type="Proteomes" id="UP000215914">
    <property type="component" value="Unassembled WGS sequence"/>
</dbReference>
<organism evidence="7 8">
    <name type="scientific">Helianthus annuus</name>
    <name type="common">Common sunflower</name>
    <dbReference type="NCBI Taxonomy" id="4232"/>
    <lineage>
        <taxon>Eukaryota</taxon>
        <taxon>Viridiplantae</taxon>
        <taxon>Streptophyta</taxon>
        <taxon>Embryophyta</taxon>
        <taxon>Tracheophyta</taxon>
        <taxon>Spermatophyta</taxon>
        <taxon>Magnoliopsida</taxon>
        <taxon>eudicotyledons</taxon>
        <taxon>Gunneridae</taxon>
        <taxon>Pentapetalae</taxon>
        <taxon>asterids</taxon>
        <taxon>campanulids</taxon>
        <taxon>Asterales</taxon>
        <taxon>Asteraceae</taxon>
        <taxon>Asteroideae</taxon>
        <taxon>Heliantheae alliance</taxon>
        <taxon>Heliantheae</taxon>
        <taxon>Helianthus</taxon>
    </lineage>
</organism>
<keyword evidence="8" id="KW-1185">Reference proteome</keyword>
<name>A0A9K3P1V2_HELAN</name>
<dbReference type="PANTHER" id="PTHR31232">
    <property type="match status" value="1"/>
</dbReference>
<evidence type="ECO:0000256" key="6">
    <source>
        <dbReference type="RuleBase" id="RU367044"/>
    </source>
</evidence>
<dbReference type="EMBL" id="MNCJ02000316">
    <property type="protein sequence ID" value="KAF5821647.1"/>
    <property type="molecule type" value="Genomic_DNA"/>
</dbReference>
<proteinExistence type="inferred from homology"/>
<evidence type="ECO:0000256" key="1">
    <source>
        <dbReference type="ARBA" id="ARBA00004613"/>
    </source>
</evidence>
<reference evidence="7" key="1">
    <citation type="journal article" date="2017" name="Nature">
        <title>The sunflower genome provides insights into oil metabolism, flowering and Asterid evolution.</title>
        <authorList>
            <person name="Badouin H."/>
            <person name="Gouzy J."/>
            <person name="Grassa C.J."/>
            <person name="Murat F."/>
            <person name="Staton S.E."/>
            <person name="Cottret L."/>
            <person name="Lelandais-Briere C."/>
            <person name="Owens G.L."/>
            <person name="Carrere S."/>
            <person name="Mayjonade B."/>
            <person name="Legrand L."/>
            <person name="Gill N."/>
            <person name="Kane N.C."/>
            <person name="Bowers J.E."/>
            <person name="Hubner S."/>
            <person name="Bellec A."/>
            <person name="Berard A."/>
            <person name="Berges H."/>
            <person name="Blanchet N."/>
            <person name="Boniface M.C."/>
            <person name="Brunel D."/>
            <person name="Catrice O."/>
            <person name="Chaidir N."/>
            <person name="Claudel C."/>
            <person name="Donnadieu C."/>
            <person name="Faraut T."/>
            <person name="Fievet G."/>
            <person name="Helmstetter N."/>
            <person name="King M."/>
            <person name="Knapp S.J."/>
            <person name="Lai Z."/>
            <person name="Le Paslier M.C."/>
            <person name="Lippi Y."/>
            <person name="Lorenzon L."/>
            <person name="Mandel J.R."/>
            <person name="Marage G."/>
            <person name="Marchand G."/>
            <person name="Marquand E."/>
            <person name="Bret-Mestries E."/>
            <person name="Morien E."/>
            <person name="Nambeesan S."/>
            <person name="Nguyen T."/>
            <person name="Pegot-Espagnet P."/>
            <person name="Pouilly N."/>
            <person name="Raftis F."/>
            <person name="Sallet E."/>
            <person name="Schiex T."/>
            <person name="Thomas J."/>
            <person name="Vandecasteele C."/>
            <person name="Vares D."/>
            <person name="Vear F."/>
            <person name="Vautrin S."/>
            <person name="Crespi M."/>
            <person name="Mangin B."/>
            <person name="Burke J.M."/>
            <person name="Salse J."/>
            <person name="Munos S."/>
            <person name="Vincourt P."/>
            <person name="Rieseberg L.H."/>
            <person name="Langlade N.B."/>
        </authorList>
    </citation>
    <scope>NUCLEOTIDE SEQUENCE</scope>
    <source>
        <tissue evidence="7">Leaves</tissue>
    </source>
</reference>
<keyword evidence="3 6" id="KW-0713">Self-incompatibility</keyword>
<dbReference type="GO" id="GO:0005576">
    <property type="term" value="C:extracellular region"/>
    <property type="evidence" value="ECO:0007669"/>
    <property type="project" value="UniProtKB-SubCell"/>
</dbReference>
<dbReference type="Gramene" id="mRNA:HanXRQr2_Chr01g0016471">
    <property type="protein sequence ID" value="CDS:HanXRQr2_Chr01g0016471.1"/>
    <property type="gene ID" value="HanXRQr2_Chr01g0016471"/>
</dbReference>
<dbReference type="GO" id="GO:0060320">
    <property type="term" value="P:rejection of self pollen"/>
    <property type="evidence" value="ECO:0007669"/>
    <property type="project" value="UniProtKB-KW"/>
</dbReference>
<evidence type="ECO:0000256" key="4">
    <source>
        <dbReference type="ARBA" id="ARBA00022525"/>
    </source>
</evidence>
<sequence length="148" mass="17475">MPGMMNYLLVIVLTLCPLCCVTSSSHDRINAFEPYFLQIIDGDIEFLDTHCRSSNDDFGNKTMTIHSSFSWKFRRNIGETTRFVCTFWWKTADGLIYKETEFDVFNQQIGDECGKNLFRTNRCFWSVTQSGFYFAKGQPFNWMFKRSW</sequence>
<keyword evidence="4 6" id="KW-0964">Secreted</keyword>
<keyword evidence="5 6" id="KW-0732">Signal</keyword>
<comment type="subcellular location">
    <subcellularLocation>
        <location evidence="1 6">Secreted</location>
    </subcellularLocation>
</comment>
<dbReference type="PANTHER" id="PTHR31232:SF155">
    <property type="entry name" value="PLANT SELF-INCOMPATIBILITY PROTEIN S1 FAMILY"/>
    <property type="match status" value="1"/>
</dbReference>
<protein>
    <recommendedName>
        <fullName evidence="6">S-protein homolog</fullName>
    </recommendedName>
</protein>
<dbReference type="Pfam" id="PF05938">
    <property type="entry name" value="Self-incomp_S1"/>
    <property type="match status" value="1"/>
</dbReference>
<feature type="signal peptide" evidence="6">
    <location>
        <begin position="1"/>
        <end position="23"/>
    </location>
</feature>
<comment type="caution">
    <text evidence="7">The sequence shown here is derived from an EMBL/GenBank/DDBJ whole genome shotgun (WGS) entry which is preliminary data.</text>
</comment>
<comment type="similarity">
    <text evidence="2 6">Belongs to the plant self-incompatibility (S1) protein family.</text>
</comment>
<evidence type="ECO:0000313" key="7">
    <source>
        <dbReference type="EMBL" id="KAF5821647.1"/>
    </source>
</evidence>
<accession>A0A9K3P1V2</accession>
<dbReference type="AlphaFoldDB" id="A0A9K3P1V2"/>
<evidence type="ECO:0000313" key="8">
    <source>
        <dbReference type="Proteomes" id="UP000215914"/>
    </source>
</evidence>
<evidence type="ECO:0000256" key="3">
    <source>
        <dbReference type="ARBA" id="ARBA00022471"/>
    </source>
</evidence>
<gene>
    <name evidence="7" type="ORF">HanXRQr2_Chr01g0016471</name>
</gene>
<dbReference type="InterPro" id="IPR010264">
    <property type="entry name" value="Self-incomp_S1"/>
</dbReference>